<reference evidence="2" key="1">
    <citation type="submission" date="2017-09" db="EMBL/GenBank/DDBJ databases">
        <title>Depth-based differentiation of microbial function through sediment-hosted aquifers and enrichment of novel symbionts in the deep terrestrial subsurface.</title>
        <authorList>
            <person name="Probst A.J."/>
            <person name="Ladd B."/>
            <person name="Jarett J.K."/>
            <person name="Geller-Mcgrath D.E."/>
            <person name="Sieber C.M.K."/>
            <person name="Emerson J.B."/>
            <person name="Anantharaman K."/>
            <person name="Thomas B.C."/>
            <person name="Malmstrom R."/>
            <person name="Stieglmeier M."/>
            <person name="Klingl A."/>
            <person name="Woyke T."/>
            <person name="Ryan C.M."/>
            <person name="Banfield J.F."/>
        </authorList>
    </citation>
    <scope>NUCLEOTIDE SEQUENCE [LARGE SCALE GENOMIC DNA]</scope>
</reference>
<dbReference type="SUPFAM" id="SSF64076">
    <property type="entry name" value="MTH938-like"/>
    <property type="match status" value="1"/>
</dbReference>
<dbReference type="EMBL" id="PFEK01000033">
    <property type="protein sequence ID" value="PJE67562.1"/>
    <property type="molecule type" value="Genomic_DNA"/>
</dbReference>
<organism evidence="1 2">
    <name type="scientific">Candidatus Shapirobacteria bacterium CG10_big_fil_rev_8_21_14_0_10_40_9</name>
    <dbReference type="NCBI Taxonomy" id="1974888"/>
    <lineage>
        <taxon>Bacteria</taxon>
        <taxon>Candidatus Shapironibacteriota</taxon>
    </lineage>
</organism>
<protein>
    <submittedName>
        <fullName evidence="1">Uncharacterized protein</fullName>
    </submittedName>
</protein>
<comment type="caution">
    <text evidence="1">The sequence shown here is derived from an EMBL/GenBank/DDBJ whole genome shotgun (WGS) entry which is preliminary data.</text>
</comment>
<evidence type="ECO:0000313" key="2">
    <source>
        <dbReference type="Proteomes" id="UP000231474"/>
    </source>
</evidence>
<name>A0A2M8L3T8_9BACT</name>
<evidence type="ECO:0000313" key="1">
    <source>
        <dbReference type="EMBL" id="PJE67562.1"/>
    </source>
</evidence>
<proteinExistence type="predicted"/>
<dbReference type="InterPro" id="IPR036748">
    <property type="entry name" value="MTH938-like_sf"/>
</dbReference>
<sequence length="49" mass="5376">MLQVQPEVLQKLKNSAAEILILQSPTAVNKYNGLVEQGEKVNALIHTTC</sequence>
<gene>
    <name evidence="1" type="ORF">COU95_01755</name>
</gene>
<dbReference type="AlphaFoldDB" id="A0A2M8L3T8"/>
<dbReference type="Gene3D" id="3.40.1230.10">
    <property type="entry name" value="MTH938-like"/>
    <property type="match status" value="1"/>
</dbReference>
<dbReference type="Proteomes" id="UP000231474">
    <property type="component" value="Unassembled WGS sequence"/>
</dbReference>
<accession>A0A2M8L3T8</accession>